<accession>A0A1D1V7Z5</accession>
<dbReference type="Gene3D" id="3.40.390.10">
    <property type="entry name" value="Collagenase (Catalytic Domain)"/>
    <property type="match status" value="1"/>
</dbReference>
<gene>
    <name evidence="3" type="primary">RvY_07352-1</name>
    <name evidence="3" type="synonym">RvY_07352.1</name>
    <name evidence="3" type="ORF">RvY_07352</name>
</gene>
<dbReference type="PANTHER" id="PTHR10127:SF883">
    <property type="entry name" value="ZINC METALLOPROTEINASE NAS-8"/>
    <property type="match status" value="1"/>
</dbReference>
<feature type="signal peptide" evidence="1">
    <location>
        <begin position="1"/>
        <end position="17"/>
    </location>
</feature>
<dbReference type="PANTHER" id="PTHR10127">
    <property type="entry name" value="DISCOIDIN, CUB, EGF, LAMININ , AND ZINC METALLOPROTEASE DOMAIN CONTAINING"/>
    <property type="match status" value="1"/>
</dbReference>
<keyword evidence="4" id="KW-1185">Reference proteome</keyword>
<dbReference type="SUPFAM" id="SSF55486">
    <property type="entry name" value="Metalloproteases ('zincins'), catalytic domain"/>
    <property type="match status" value="1"/>
</dbReference>
<dbReference type="AlphaFoldDB" id="A0A1D1V7Z5"/>
<organism evidence="3 4">
    <name type="scientific">Ramazzottius varieornatus</name>
    <name type="common">Water bear</name>
    <name type="synonym">Tardigrade</name>
    <dbReference type="NCBI Taxonomy" id="947166"/>
    <lineage>
        <taxon>Eukaryota</taxon>
        <taxon>Metazoa</taxon>
        <taxon>Ecdysozoa</taxon>
        <taxon>Tardigrada</taxon>
        <taxon>Eutardigrada</taxon>
        <taxon>Parachela</taxon>
        <taxon>Hypsibioidea</taxon>
        <taxon>Ramazzottiidae</taxon>
        <taxon>Ramazzottius</taxon>
    </lineage>
</organism>
<dbReference type="Proteomes" id="UP000186922">
    <property type="component" value="Unassembled WGS sequence"/>
</dbReference>
<reference evidence="3 4" key="1">
    <citation type="journal article" date="2016" name="Nat. Commun.">
        <title>Extremotolerant tardigrade genome and improved radiotolerance of human cultured cells by tardigrade-unique protein.</title>
        <authorList>
            <person name="Hashimoto T."/>
            <person name="Horikawa D.D."/>
            <person name="Saito Y."/>
            <person name="Kuwahara H."/>
            <person name="Kozuka-Hata H."/>
            <person name="Shin-I T."/>
            <person name="Minakuchi Y."/>
            <person name="Ohishi K."/>
            <person name="Motoyama A."/>
            <person name="Aizu T."/>
            <person name="Enomoto A."/>
            <person name="Kondo K."/>
            <person name="Tanaka S."/>
            <person name="Hara Y."/>
            <person name="Koshikawa S."/>
            <person name="Sagara H."/>
            <person name="Miura T."/>
            <person name="Yokobori S."/>
            <person name="Miyagawa K."/>
            <person name="Suzuki Y."/>
            <person name="Kubo T."/>
            <person name="Oyama M."/>
            <person name="Kohara Y."/>
            <person name="Fujiyama A."/>
            <person name="Arakawa K."/>
            <person name="Katayama T."/>
            <person name="Toyoda A."/>
            <person name="Kunieda T."/>
        </authorList>
    </citation>
    <scope>NUCLEOTIDE SEQUENCE [LARGE SCALE GENOMIC DNA]</scope>
    <source>
        <strain evidence="3 4">YOKOZUNA-1</strain>
    </source>
</reference>
<protein>
    <recommendedName>
        <fullName evidence="2">Peptidase M12A domain-containing protein</fullName>
    </recommendedName>
</protein>
<evidence type="ECO:0000313" key="4">
    <source>
        <dbReference type="Proteomes" id="UP000186922"/>
    </source>
</evidence>
<dbReference type="InterPro" id="IPR024079">
    <property type="entry name" value="MetalloPept_cat_dom_sf"/>
</dbReference>
<dbReference type="OrthoDB" id="291007at2759"/>
<evidence type="ECO:0000259" key="2">
    <source>
        <dbReference type="Pfam" id="PF01400"/>
    </source>
</evidence>
<dbReference type="InterPro" id="IPR001506">
    <property type="entry name" value="Peptidase_M12A"/>
</dbReference>
<dbReference type="GO" id="GO:0004222">
    <property type="term" value="F:metalloendopeptidase activity"/>
    <property type="evidence" value="ECO:0007669"/>
    <property type="project" value="InterPro"/>
</dbReference>
<feature type="chain" id="PRO_5008898141" description="Peptidase M12A domain-containing protein" evidence="1">
    <location>
        <begin position="18"/>
        <end position="511"/>
    </location>
</feature>
<dbReference type="GO" id="GO:0006508">
    <property type="term" value="P:proteolysis"/>
    <property type="evidence" value="ECO:0007669"/>
    <property type="project" value="InterPro"/>
</dbReference>
<feature type="domain" description="Peptidase M12A" evidence="2">
    <location>
        <begin position="51"/>
        <end position="226"/>
    </location>
</feature>
<proteinExistence type="predicted"/>
<name>A0A1D1V7Z5_RAMVA</name>
<keyword evidence="1" id="KW-0732">Signal</keyword>
<comment type="caution">
    <text evidence="3">The sequence shown here is derived from an EMBL/GenBank/DDBJ whole genome shotgun (WGS) entry which is preliminary data.</text>
</comment>
<sequence length="511" mass="54366">MALEIWSVLTALMFSQASKVSSTVMSFPPKNPSLAVGLHSTVTADPRYTAWPDPSAVLYHLDSNYTSMERIIIQGAMIIISTDMTQCIQFVEYDPQRDAGKDFLFISKTLNDGTTPPTCVTFFGRVVRAAGRGQKMVIHNGPHGCMKSMREVMKVLVNALGLRNEYRRPDRDRFMQVNFQNMIPELRDTSLMKPYNESEVYYTTLFDYHSLTILPTTKYSAGNQTIFSFPNGISVPTMDYLSLNDCIGLSWMYGCDVRNCLDPYATGSVGPVVVTNVTVVTSAPAAVSSNPVAPTASSASAVTAARTAKSSDIGFVLLSPEQYSGNTNASGTTSNGTNTIFHVAGSNSANSSRALVFGKGQVPDISNGTQNAADGRVNISVSYASAQNGSSGGVKTFVLDKNMTLADIMASQTGPVTLHLENFSNATAYVGIYGPPGFTSNFITALNSTAIVFNGTVSSVANYTTSTGSTTPVRVESTSSSATTVSTTSTTTTTAAPATTAYLPPLPVLIP</sequence>
<evidence type="ECO:0000313" key="3">
    <source>
        <dbReference type="EMBL" id="GAU95797.1"/>
    </source>
</evidence>
<dbReference type="Pfam" id="PF01400">
    <property type="entry name" value="Astacin"/>
    <property type="match status" value="1"/>
</dbReference>
<dbReference type="EMBL" id="BDGG01000003">
    <property type="protein sequence ID" value="GAU95797.1"/>
    <property type="molecule type" value="Genomic_DNA"/>
</dbReference>
<evidence type="ECO:0000256" key="1">
    <source>
        <dbReference type="SAM" id="SignalP"/>
    </source>
</evidence>